<feature type="transmembrane region" description="Helical" evidence="3">
    <location>
        <begin position="9"/>
        <end position="30"/>
    </location>
</feature>
<dbReference type="SUPFAM" id="SSF48208">
    <property type="entry name" value="Six-hairpin glycosidases"/>
    <property type="match status" value="1"/>
</dbReference>
<evidence type="ECO:0000256" key="2">
    <source>
        <dbReference type="SAM" id="MobiDB-lite"/>
    </source>
</evidence>
<dbReference type="PROSITE" id="PS50005">
    <property type="entry name" value="TPR"/>
    <property type="match status" value="1"/>
</dbReference>
<keyword evidence="3" id="KW-0812">Transmembrane</keyword>
<keyword evidence="1" id="KW-0802">TPR repeat</keyword>
<evidence type="ECO:0000313" key="4">
    <source>
        <dbReference type="EMBL" id="PJB89198.1"/>
    </source>
</evidence>
<evidence type="ECO:0000256" key="1">
    <source>
        <dbReference type="PROSITE-ProRule" id="PRU00339"/>
    </source>
</evidence>
<dbReference type="Proteomes" id="UP000229706">
    <property type="component" value="Unassembled WGS sequence"/>
</dbReference>
<feature type="region of interest" description="Disordered" evidence="2">
    <location>
        <begin position="39"/>
        <end position="66"/>
    </location>
</feature>
<name>A0A2M8DDT5_9BACT</name>
<keyword evidence="3" id="KW-0472">Membrane</keyword>
<organism evidence="4 5">
    <name type="scientific">Candidatus Roizmanbacteria bacterium CG_4_9_14_0_8_um_filter_34_12</name>
    <dbReference type="NCBI Taxonomy" id="1974840"/>
    <lineage>
        <taxon>Bacteria</taxon>
        <taxon>Candidatus Roizmaniibacteriota</taxon>
    </lineage>
</organism>
<dbReference type="AlphaFoldDB" id="A0A2M8DDT5"/>
<keyword evidence="3" id="KW-1133">Transmembrane helix</keyword>
<accession>A0A2M8DDT5</accession>
<gene>
    <name evidence="4" type="ORF">CO083_01060</name>
</gene>
<dbReference type="GO" id="GO:0005975">
    <property type="term" value="P:carbohydrate metabolic process"/>
    <property type="evidence" value="ECO:0007669"/>
    <property type="project" value="InterPro"/>
</dbReference>
<sequence>MEKLTNKKILLVLVIGGVILLLILVILVSLSKKQEKTKINKTEFNRSQSQDQSPITSSNRKTAAIPPQKIKKEEGVDYDSLILKLLDYINTQKDGSFYKLSNNNQEISYQANSYLASFYLDLFQKKKDNQYISQAIDLVDSLTNHCQENKENEKDCYFVLEPYFKLYNYNKHPRYLEFIKQNLSQLENYSPKSFNAYVHLSKQYLNYYLITFEDPYYQKALASYQNALDLLPENQDNIGLLIQNQRMFYQATNDDGWLKTSDNFFTNFNDSLYQKMNATQKLFVLTALKNLSSYESLYNQLLSEFIDSYLNEDKKFVCSQANDCRENGLSLIIDNVLFINLLNHE</sequence>
<dbReference type="InterPro" id="IPR008928">
    <property type="entry name" value="6-hairpin_glycosidase_sf"/>
</dbReference>
<proteinExistence type="predicted"/>
<evidence type="ECO:0000256" key="3">
    <source>
        <dbReference type="SAM" id="Phobius"/>
    </source>
</evidence>
<feature type="repeat" description="TPR" evidence="1">
    <location>
        <begin position="201"/>
        <end position="234"/>
    </location>
</feature>
<comment type="caution">
    <text evidence="4">The sequence shown here is derived from an EMBL/GenBank/DDBJ whole genome shotgun (WGS) entry which is preliminary data.</text>
</comment>
<evidence type="ECO:0000313" key="5">
    <source>
        <dbReference type="Proteomes" id="UP000229706"/>
    </source>
</evidence>
<reference evidence="5" key="1">
    <citation type="submission" date="2017-09" db="EMBL/GenBank/DDBJ databases">
        <title>Depth-based differentiation of microbial function through sediment-hosted aquifers and enrichment of novel symbionts in the deep terrestrial subsurface.</title>
        <authorList>
            <person name="Probst A.J."/>
            <person name="Ladd B."/>
            <person name="Jarett J.K."/>
            <person name="Geller-Mcgrath D.E."/>
            <person name="Sieber C.M.K."/>
            <person name="Emerson J.B."/>
            <person name="Anantharaman K."/>
            <person name="Thomas B.C."/>
            <person name="Malmstrom R."/>
            <person name="Stieglmeier M."/>
            <person name="Klingl A."/>
            <person name="Woyke T."/>
            <person name="Ryan C.M."/>
            <person name="Banfield J.F."/>
        </authorList>
    </citation>
    <scope>NUCLEOTIDE SEQUENCE [LARGE SCALE GENOMIC DNA]</scope>
</reference>
<dbReference type="EMBL" id="PFTH01000044">
    <property type="protein sequence ID" value="PJB89198.1"/>
    <property type="molecule type" value="Genomic_DNA"/>
</dbReference>
<feature type="compositionally biased region" description="Polar residues" evidence="2">
    <location>
        <begin position="45"/>
        <end position="61"/>
    </location>
</feature>
<dbReference type="InterPro" id="IPR019734">
    <property type="entry name" value="TPR_rpt"/>
</dbReference>
<protein>
    <submittedName>
        <fullName evidence="4">Uncharacterized protein</fullName>
    </submittedName>
</protein>